<comment type="similarity">
    <text evidence="1">Belongs to the class-II fumarase/aspartase family.</text>
</comment>
<dbReference type="PRINTS" id="PR00145">
    <property type="entry name" value="ARGSUCLYASE"/>
</dbReference>
<evidence type="ECO:0000313" key="3">
    <source>
        <dbReference type="EMBL" id="WRQ87886.1"/>
    </source>
</evidence>
<protein>
    <submittedName>
        <fullName evidence="3">Lyase family protein</fullName>
    </submittedName>
</protein>
<keyword evidence="3" id="KW-0456">Lyase</keyword>
<dbReference type="GO" id="GO:0016829">
    <property type="term" value="F:lyase activity"/>
    <property type="evidence" value="ECO:0007669"/>
    <property type="project" value="UniProtKB-KW"/>
</dbReference>
<dbReference type="InterPro" id="IPR008948">
    <property type="entry name" value="L-Aspartase-like"/>
</dbReference>
<evidence type="ECO:0000256" key="1">
    <source>
        <dbReference type="ARBA" id="ARBA00034772"/>
    </source>
</evidence>
<keyword evidence="4" id="KW-1185">Reference proteome</keyword>
<dbReference type="EMBL" id="CP139781">
    <property type="protein sequence ID" value="WRQ87886.1"/>
    <property type="molecule type" value="Genomic_DNA"/>
</dbReference>
<dbReference type="SMART" id="SM00998">
    <property type="entry name" value="ADSL_C"/>
    <property type="match status" value="1"/>
</dbReference>
<feature type="domain" description="Adenylosuccinate lyase C-terminal" evidence="2">
    <location>
        <begin position="356"/>
        <end position="430"/>
    </location>
</feature>
<dbReference type="PROSITE" id="PS00163">
    <property type="entry name" value="FUMARATE_LYASES"/>
    <property type="match status" value="1"/>
</dbReference>
<dbReference type="Gene3D" id="1.20.200.10">
    <property type="entry name" value="Fumarase/aspartase (Central domain)"/>
    <property type="match status" value="1"/>
</dbReference>
<dbReference type="Pfam" id="PF00206">
    <property type="entry name" value="Lyase_1"/>
    <property type="match status" value="1"/>
</dbReference>
<proteinExistence type="inferred from homology"/>
<dbReference type="InterPro" id="IPR020557">
    <property type="entry name" value="Fumarate_lyase_CS"/>
</dbReference>
<name>A0ABZ1C8U8_9BACT</name>
<organism evidence="3 4">
    <name type="scientific">Actomonas aquatica</name>
    <dbReference type="NCBI Taxonomy" id="2866162"/>
    <lineage>
        <taxon>Bacteria</taxon>
        <taxon>Pseudomonadati</taxon>
        <taxon>Verrucomicrobiota</taxon>
        <taxon>Opitutia</taxon>
        <taxon>Opitutales</taxon>
        <taxon>Opitutaceae</taxon>
        <taxon>Actomonas</taxon>
    </lineage>
</organism>
<dbReference type="InterPro" id="IPR000362">
    <property type="entry name" value="Fumarate_lyase_fam"/>
</dbReference>
<accession>A0ABZ1C8U8</accession>
<dbReference type="PRINTS" id="PR00149">
    <property type="entry name" value="FUMRATELYASE"/>
</dbReference>
<dbReference type="RefSeq" id="WP_221029075.1">
    <property type="nucleotide sequence ID" value="NZ_CP139781.1"/>
</dbReference>
<dbReference type="InterPro" id="IPR022761">
    <property type="entry name" value="Fumarate_lyase_N"/>
</dbReference>
<dbReference type="SUPFAM" id="SSF48557">
    <property type="entry name" value="L-aspartase-like"/>
    <property type="match status" value="1"/>
</dbReference>
<dbReference type="Proteomes" id="UP000738431">
    <property type="component" value="Chromosome"/>
</dbReference>
<gene>
    <name evidence="3" type="ORF">K1X11_000600</name>
</gene>
<dbReference type="Gene3D" id="1.10.40.30">
    <property type="entry name" value="Fumarase/aspartase (C-terminal domain)"/>
    <property type="match status" value="1"/>
</dbReference>
<dbReference type="PANTHER" id="PTHR43172:SF2">
    <property type="entry name" value="ADENYLOSUCCINATE LYASE C-TERMINAL DOMAIN-CONTAINING PROTEIN"/>
    <property type="match status" value="1"/>
</dbReference>
<dbReference type="PANTHER" id="PTHR43172">
    <property type="entry name" value="ADENYLOSUCCINATE LYASE"/>
    <property type="match status" value="1"/>
</dbReference>
<reference evidence="3 4" key="1">
    <citation type="submission" date="2023-12" db="EMBL/GenBank/DDBJ databases">
        <title>Description of an unclassified Opitutus bacterium of Verrucomicrobiota.</title>
        <authorList>
            <person name="Zhang D.-F."/>
        </authorList>
    </citation>
    <scope>NUCLEOTIDE SEQUENCE [LARGE SCALE GENOMIC DNA]</scope>
    <source>
        <strain evidence="3 4">WL0086</strain>
    </source>
</reference>
<sequence>MSKSAHNADANAAALFRGPAWWHELLHVELALVEAQARAGAVPADAAQSIATAAVTFQIDEAALAASEATHGFPVLGLVAQLKQHVGEPAARWVHWGGTTQDILDNALVCQLSRGLDTCDRRLASLVLAFADLAHDHRETYCLGRTHLQAALPTSYALKAGNWLAPLRRHQTRLPALRQRLHSVQCGGAAGTLAAWGEHGPAIIREFAAALNLAPSPLPWHTQRDALFETADWLVLIAQSLCKFGQDLLLLSQSDIAEVDVSVGAAGGSSAMPQKCNPIRCEALLQSARRVIHERNALSLYPPPEHERGTATTVAELTHLPLILAATIDALDTALTLATGLRIDVARARVNLDATRGLVWAEAATLALSKHLPPTAARALVKAAIADVGTGEGDLISLLRERTDAPIDWDRLTDPAAHLAPAHRQLDAMLASLDSAPHA</sequence>
<dbReference type="InterPro" id="IPR019468">
    <property type="entry name" value="AdenyloSucc_lyase_C"/>
</dbReference>
<evidence type="ECO:0000313" key="4">
    <source>
        <dbReference type="Proteomes" id="UP000738431"/>
    </source>
</evidence>
<evidence type="ECO:0000259" key="2">
    <source>
        <dbReference type="SMART" id="SM00998"/>
    </source>
</evidence>